<organism evidence="2 3">
    <name type="scientific">Prorocentrum cordatum</name>
    <dbReference type="NCBI Taxonomy" id="2364126"/>
    <lineage>
        <taxon>Eukaryota</taxon>
        <taxon>Sar</taxon>
        <taxon>Alveolata</taxon>
        <taxon>Dinophyceae</taxon>
        <taxon>Prorocentrales</taxon>
        <taxon>Prorocentraceae</taxon>
        <taxon>Prorocentrum</taxon>
    </lineage>
</organism>
<feature type="compositionally biased region" description="Low complexity" evidence="1">
    <location>
        <begin position="276"/>
        <end position="297"/>
    </location>
</feature>
<feature type="region of interest" description="Disordered" evidence="1">
    <location>
        <begin position="229"/>
        <end position="305"/>
    </location>
</feature>
<evidence type="ECO:0000313" key="2">
    <source>
        <dbReference type="EMBL" id="CAK0803424.1"/>
    </source>
</evidence>
<keyword evidence="3" id="KW-1185">Reference proteome</keyword>
<evidence type="ECO:0000313" key="3">
    <source>
        <dbReference type="Proteomes" id="UP001189429"/>
    </source>
</evidence>
<accession>A0ABN9QF42</accession>
<feature type="compositionally biased region" description="Low complexity" evidence="1">
    <location>
        <begin position="236"/>
        <end position="248"/>
    </location>
</feature>
<reference evidence="2" key="1">
    <citation type="submission" date="2023-10" db="EMBL/GenBank/DDBJ databases">
        <authorList>
            <person name="Chen Y."/>
            <person name="Shah S."/>
            <person name="Dougan E. K."/>
            <person name="Thang M."/>
            <person name="Chan C."/>
        </authorList>
    </citation>
    <scope>NUCLEOTIDE SEQUENCE [LARGE SCALE GENOMIC DNA]</scope>
</reference>
<gene>
    <name evidence="2" type="ORF">PCOR1329_LOCUS10589</name>
</gene>
<proteinExistence type="predicted"/>
<comment type="caution">
    <text evidence="2">The sequence shown here is derived from an EMBL/GenBank/DDBJ whole genome shotgun (WGS) entry which is preliminary data.</text>
</comment>
<sequence>MHGALFLLPPLTDRSSSTIVVPCATALVRLHAAAGPNAGHEAEAAADTRGVSSELRRPLRCSGRRPHSPPAAPGREGTAAGRFALKARSVTSVAAPAVRARVPQRSPLGPARGDPPRGLRPGTVGVLGVRACAACMLPLPAMTCPTSCYFRPLVAPHSPATQGGASHAFAGGHPSGRLSHGCRPMPQPVRTEKAGRFTMSLPDAYWTGDQWALAPSGPVDGPFYGLLVPRRPQGNRRPATMPTTPLATPRRRPRCRHSSLSEGKVGKRGVFPSGTPLPGARRAPGAAPEALPGGPAPIQEVRADL</sequence>
<feature type="compositionally biased region" description="Basic residues" evidence="1">
    <location>
        <begin position="58"/>
        <end position="67"/>
    </location>
</feature>
<dbReference type="Proteomes" id="UP001189429">
    <property type="component" value="Unassembled WGS sequence"/>
</dbReference>
<feature type="region of interest" description="Disordered" evidence="1">
    <location>
        <begin position="161"/>
        <end position="188"/>
    </location>
</feature>
<name>A0ABN9QF42_9DINO</name>
<dbReference type="EMBL" id="CAUYUJ010003003">
    <property type="protein sequence ID" value="CAK0803424.1"/>
    <property type="molecule type" value="Genomic_DNA"/>
</dbReference>
<evidence type="ECO:0000256" key="1">
    <source>
        <dbReference type="SAM" id="MobiDB-lite"/>
    </source>
</evidence>
<feature type="region of interest" description="Disordered" evidence="1">
    <location>
        <begin position="39"/>
        <end position="78"/>
    </location>
</feature>
<protein>
    <submittedName>
        <fullName evidence="2">Uncharacterized protein</fullName>
    </submittedName>
</protein>